<sequence length="106" mass="11751">MRNEERDSLAVQREQGFSNCGVGFGVDGAHRIVKDQNRRLLHQRPRDGDALLLSAGERDPALAYERFVALIKRLNHLVDTRRARGAVDVLLAGAGRADANVLHNRA</sequence>
<accession>A0A645IDT5</accession>
<comment type="caution">
    <text evidence="1">The sequence shown here is derived from an EMBL/GenBank/DDBJ whole genome shotgun (WGS) entry which is preliminary data.</text>
</comment>
<evidence type="ECO:0000313" key="1">
    <source>
        <dbReference type="EMBL" id="MPN49002.1"/>
    </source>
</evidence>
<dbReference type="EMBL" id="VSSQ01111840">
    <property type="protein sequence ID" value="MPN49002.1"/>
    <property type="molecule type" value="Genomic_DNA"/>
</dbReference>
<reference evidence="1" key="1">
    <citation type="submission" date="2019-08" db="EMBL/GenBank/DDBJ databases">
        <authorList>
            <person name="Kucharzyk K."/>
            <person name="Murdoch R.W."/>
            <person name="Higgins S."/>
            <person name="Loffler F."/>
        </authorList>
    </citation>
    <scope>NUCLEOTIDE SEQUENCE</scope>
</reference>
<organism evidence="1">
    <name type="scientific">bioreactor metagenome</name>
    <dbReference type="NCBI Taxonomy" id="1076179"/>
    <lineage>
        <taxon>unclassified sequences</taxon>
        <taxon>metagenomes</taxon>
        <taxon>ecological metagenomes</taxon>
    </lineage>
</organism>
<dbReference type="AlphaFoldDB" id="A0A645IDT5"/>
<dbReference type="AntiFam" id="ANF00095">
    <property type="entry name" value="Shadow ORF (opposite ABC transporters)"/>
</dbReference>
<gene>
    <name evidence="1" type="ORF">SDC9_196615</name>
</gene>
<proteinExistence type="predicted"/>
<name>A0A645IDT5_9ZZZZ</name>
<dbReference type="AntiFam" id="ANF00142">
    <property type="entry name" value="Shadow ORF (opposite yadG)"/>
</dbReference>
<protein>
    <submittedName>
        <fullName evidence="1">Uncharacterized protein</fullName>
    </submittedName>
</protein>